<sequence length="282" mass="30566">MTAAPDPETRARFDAAPWDRIARDAMGPAGTVPTMLSEAEQRLYFWLARDWAQGAGAIVDLGCFAGGSTARLAEGRRQAGHAPHVHAYDRFTASDRLKARLLYPAGIAPFDGQDILPLARRLLAPWDGLVRLHPGEIEDDLWTGQPIEVLTIDAAKSAGAADAIAGLFFPSLIPGASVVVQQDYFHWRQPWVAAQMERLAECFVPLAVCPGATAVFLCTRAPDAATLARAACDGLPDAGLLADLDAARRRMARFGRDARFARMRAAIAANPGERVAWRFRKP</sequence>
<proteinExistence type="predicted"/>
<gene>
    <name evidence="1" type="ORF">EV662_107123</name>
</gene>
<keyword evidence="2" id="KW-1185">Reference proteome</keyword>
<evidence type="ECO:0000313" key="2">
    <source>
        <dbReference type="Proteomes" id="UP000294835"/>
    </source>
</evidence>
<accession>A0A4R2PWJ3</accession>
<organism evidence="1 2">
    <name type="scientific">Rhodovulum marinum</name>
    <dbReference type="NCBI Taxonomy" id="320662"/>
    <lineage>
        <taxon>Bacteria</taxon>
        <taxon>Pseudomonadati</taxon>
        <taxon>Pseudomonadota</taxon>
        <taxon>Alphaproteobacteria</taxon>
        <taxon>Rhodobacterales</taxon>
        <taxon>Paracoccaceae</taxon>
        <taxon>Rhodovulum</taxon>
    </lineage>
</organism>
<dbReference type="RefSeq" id="WP_132462552.1">
    <property type="nucleotide sequence ID" value="NZ_SLXP01000007.1"/>
</dbReference>
<dbReference type="AlphaFoldDB" id="A0A4R2PWJ3"/>
<dbReference type="Proteomes" id="UP000294835">
    <property type="component" value="Unassembled WGS sequence"/>
</dbReference>
<evidence type="ECO:0000313" key="1">
    <source>
        <dbReference type="EMBL" id="TCP40512.1"/>
    </source>
</evidence>
<dbReference type="SUPFAM" id="SSF53335">
    <property type="entry name" value="S-adenosyl-L-methionine-dependent methyltransferases"/>
    <property type="match status" value="1"/>
</dbReference>
<comment type="caution">
    <text evidence="1">The sequence shown here is derived from an EMBL/GenBank/DDBJ whole genome shotgun (WGS) entry which is preliminary data.</text>
</comment>
<dbReference type="OrthoDB" id="7873666at2"/>
<reference evidence="1 2" key="1">
    <citation type="submission" date="2019-03" db="EMBL/GenBank/DDBJ databases">
        <title>Genomic Encyclopedia of Type Strains, Phase IV (KMG-IV): sequencing the most valuable type-strain genomes for metagenomic binning, comparative biology and taxonomic classification.</title>
        <authorList>
            <person name="Goeker M."/>
        </authorList>
    </citation>
    <scope>NUCLEOTIDE SEQUENCE [LARGE SCALE GENOMIC DNA]</scope>
    <source>
        <strain evidence="1 2">DSM 18063</strain>
    </source>
</reference>
<name>A0A4R2PWJ3_9RHOB</name>
<dbReference type="EMBL" id="SLXP01000007">
    <property type="protein sequence ID" value="TCP40512.1"/>
    <property type="molecule type" value="Genomic_DNA"/>
</dbReference>
<evidence type="ECO:0008006" key="3">
    <source>
        <dbReference type="Google" id="ProtNLM"/>
    </source>
</evidence>
<protein>
    <recommendedName>
        <fullName evidence="3">Methyltransferase family protein</fullName>
    </recommendedName>
</protein>
<dbReference type="InterPro" id="IPR029063">
    <property type="entry name" value="SAM-dependent_MTases_sf"/>
</dbReference>
<dbReference type="Gene3D" id="3.40.50.150">
    <property type="entry name" value="Vaccinia Virus protein VP39"/>
    <property type="match status" value="1"/>
</dbReference>